<dbReference type="AlphaFoldDB" id="A0AAN8WSJ6"/>
<sequence length="82" mass="8963">MATAARCDTTAEGLLDLNKTVLDSSVLSLPAVTDPFLCLHQHTIFLHILYKSLIIPSHLTSHNSPHLYFSVFYVSLPGAIGK</sequence>
<name>A0AAN8WSJ6_HALRR</name>
<organism evidence="1 2">
    <name type="scientific">Halocaridina rubra</name>
    <name type="common">Hawaiian red shrimp</name>
    <dbReference type="NCBI Taxonomy" id="373956"/>
    <lineage>
        <taxon>Eukaryota</taxon>
        <taxon>Metazoa</taxon>
        <taxon>Ecdysozoa</taxon>
        <taxon>Arthropoda</taxon>
        <taxon>Crustacea</taxon>
        <taxon>Multicrustacea</taxon>
        <taxon>Malacostraca</taxon>
        <taxon>Eumalacostraca</taxon>
        <taxon>Eucarida</taxon>
        <taxon>Decapoda</taxon>
        <taxon>Pleocyemata</taxon>
        <taxon>Caridea</taxon>
        <taxon>Atyoidea</taxon>
        <taxon>Atyidae</taxon>
        <taxon>Halocaridina</taxon>
    </lineage>
</organism>
<reference evidence="1 2" key="1">
    <citation type="submission" date="2023-11" db="EMBL/GenBank/DDBJ databases">
        <title>Halocaridina rubra genome assembly.</title>
        <authorList>
            <person name="Smith C."/>
        </authorList>
    </citation>
    <scope>NUCLEOTIDE SEQUENCE [LARGE SCALE GENOMIC DNA]</scope>
    <source>
        <strain evidence="1">EP-1</strain>
        <tissue evidence="1">Whole</tissue>
    </source>
</reference>
<evidence type="ECO:0000313" key="1">
    <source>
        <dbReference type="EMBL" id="KAK7071551.1"/>
    </source>
</evidence>
<accession>A0AAN8WSJ6</accession>
<dbReference type="Proteomes" id="UP001381693">
    <property type="component" value="Unassembled WGS sequence"/>
</dbReference>
<protein>
    <submittedName>
        <fullName evidence="1">Uncharacterized protein</fullName>
    </submittedName>
</protein>
<gene>
    <name evidence="1" type="ORF">SK128_022446</name>
</gene>
<keyword evidence="2" id="KW-1185">Reference proteome</keyword>
<proteinExistence type="predicted"/>
<comment type="caution">
    <text evidence="1">The sequence shown here is derived from an EMBL/GenBank/DDBJ whole genome shotgun (WGS) entry which is preliminary data.</text>
</comment>
<dbReference type="EMBL" id="JAXCGZ010014298">
    <property type="protein sequence ID" value="KAK7071551.1"/>
    <property type="molecule type" value="Genomic_DNA"/>
</dbReference>
<evidence type="ECO:0000313" key="2">
    <source>
        <dbReference type="Proteomes" id="UP001381693"/>
    </source>
</evidence>